<reference evidence="2" key="1">
    <citation type="journal article" date="2020" name="Fungal Divers.">
        <title>Resolving the Mortierellaceae phylogeny through synthesis of multi-gene phylogenetics and phylogenomics.</title>
        <authorList>
            <person name="Vandepol N."/>
            <person name="Liber J."/>
            <person name="Desiro A."/>
            <person name="Na H."/>
            <person name="Kennedy M."/>
            <person name="Barry K."/>
            <person name="Grigoriev I.V."/>
            <person name="Miller A.N."/>
            <person name="O'Donnell K."/>
            <person name="Stajich J.E."/>
            <person name="Bonito G."/>
        </authorList>
    </citation>
    <scope>NUCLEOTIDE SEQUENCE</scope>
    <source>
        <strain evidence="2">MES-2147</strain>
    </source>
</reference>
<keyword evidence="3" id="KW-1185">Reference proteome</keyword>
<accession>A0A9P6SUU6</accession>
<protein>
    <recommendedName>
        <fullName evidence="4">Neurochondrin-domain-containing protein</fullName>
    </recommendedName>
</protein>
<feature type="region of interest" description="Disordered" evidence="1">
    <location>
        <begin position="300"/>
        <end position="319"/>
    </location>
</feature>
<evidence type="ECO:0008006" key="4">
    <source>
        <dbReference type="Google" id="ProtNLM"/>
    </source>
</evidence>
<dbReference type="SUPFAM" id="SSF48371">
    <property type="entry name" value="ARM repeat"/>
    <property type="match status" value="1"/>
</dbReference>
<feature type="region of interest" description="Disordered" evidence="1">
    <location>
        <begin position="361"/>
        <end position="380"/>
    </location>
</feature>
<dbReference type="Pfam" id="PF05536">
    <property type="entry name" value="Neurochondrin"/>
    <property type="match status" value="1"/>
</dbReference>
<evidence type="ECO:0000313" key="3">
    <source>
        <dbReference type="Proteomes" id="UP000749646"/>
    </source>
</evidence>
<dbReference type="EMBL" id="JAAAHW010000258">
    <property type="protein sequence ID" value="KAG0004514.1"/>
    <property type="molecule type" value="Genomic_DNA"/>
</dbReference>
<dbReference type="InterPro" id="IPR008709">
    <property type="entry name" value="Neurochondrin"/>
</dbReference>
<name>A0A9P6SUU6_9FUNG</name>
<sequence length="523" mass="58279">MSSPAAQDKPALERCLALLRPGTSDESKFIGLTLMSELLQSTQDLDTMTRFFDNMDFTFLDRMMQIEDDSVPKDAGVDVTAIRSISVDILSCFSIHWQLLVRKEFKERIPTMLGMLSSSDETDNSKKILKILIRVSAYPQVSMILTNPGYQSTIVDYILNTFIRKDEAHDDAVLVCKRTFLIIQEGFKQNSSIVLNITKDFLPTIMTKISIAFSNLTEKHKPEILQLLVDSIAYLPEAYTKEHSKARSAETKVWTRNLKLGLIQLMSTRQAPATRDDSFRLIGIMLQKLGPEWIFPDTTPLSTTATKNTGAASRNKSSPASLAASMESMSLSDAETHKKFAALVVHLTCVEVRVLMDELADSGSSDTSGPRPFVTEDEAKQTTIRKEQVLPLSYEILEVAIGYLIRVSESEGSLENELFDATGLLKVQESLQGAFVAILDHIKDLQSSSDASPETLASNMIYLASLRILSVWLMEDDSLHAQAAFLLPPLEAVVRYCKSKPSQKSLLKLLEPILGRFHELSLE</sequence>
<comment type="caution">
    <text evidence="2">The sequence shown here is derived from an EMBL/GenBank/DDBJ whole genome shotgun (WGS) entry which is preliminary data.</text>
</comment>
<feature type="compositionally biased region" description="Polar residues" evidence="1">
    <location>
        <begin position="300"/>
        <end position="316"/>
    </location>
</feature>
<dbReference type="Proteomes" id="UP000749646">
    <property type="component" value="Unassembled WGS sequence"/>
</dbReference>
<dbReference type="PANTHER" id="PTHR13109:SF7">
    <property type="entry name" value="NEUROCHONDRIN"/>
    <property type="match status" value="1"/>
</dbReference>
<gene>
    <name evidence="2" type="ORF">BGZ65_000210</name>
</gene>
<dbReference type="AlphaFoldDB" id="A0A9P6SUU6"/>
<organism evidence="2 3">
    <name type="scientific">Modicella reniformis</name>
    <dbReference type="NCBI Taxonomy" id="1440133"/>
    <lineage>
        <taxon>Eukaryota</taxon>
        <taxon>Fungi</taxon>
        <taxon>Fungi incertae sedis</taxon>
        <taxon>Mucoromycota</taxon>
        <taxon>Mortierellomycotina</taxon>
        <taxon>Mortierellomycetes</taxon>
        <taxon>Mortierellales</taxon>
        <taxon>Mortierellaceae</taxon>
        <taxon>Modicella</taxon>
    </lineage>
</organism>
<dbReference type="PANTHER" id="PTHR13109">
    <property type="entry name" value="NEUROCHONDRIN"/>
    <property type="match status" value="1"/>
</dbReference>
<proteinExistence type="predicted"/>
<dbReference type="InterPro" id="IPR016024">
    <property type="entry name" value="ARM-type_fold"/>
</dbReference>
<evidence type="ECO:0000256" key="1">
    <source>
        <dbReference type="SAM" id="MobiDB-lite"/>
    </source>
</evidence>
<dbReference type="OrthoDB" id="8962942at2759"/>
<evidence type="ECO:0000313" key="2">
    <source>
        <dbReference type="EMBL" id="KAG0004514.1"/>
    </source>
</evidence>